<dbReference type="InterPro" id="IPR038333">
    <property type="entry name" value="T1MK-like_N_sf"/>
</dbReference>
<dbReference type="InterPro" id="IPR029063">
    <property type="entry name" value="SAM-dependent_MTases_sf"/>
</dbReference>
<dbReference type="InterPro" id="IPR003356">
    <property type="entry name" value="DNA_methylase_A-5"/>
</dbReference>
<keyword evidence="8" id="KW-0238">DNA-binding</keyword>
<dbReference type="GO" id="GO:0032259">
    <property type="term" value="P:methylation"/>
    <property type="evidence" value="ECO:0007669"/>
    <property type="project" value="UniProtKB-KW"/>
</dbReference>
<evidence type="ECO:0000256" key="7">
    <source>
        <dbReference type="ARBA" id="ARBA00022747"/>
    </source>
</evidence>
<dbReference type="InterPro" id="IPR051537">
    <property type="entry name" value="DNA_Adenine_Mtase"/>
</dbReference>
<dbReference type="RefSeq" id="WP_234866350.1">
    <property type="nucleotide sequence ID" value="NZ_JAKEVY010000003.1"/>
</dbReference>
<evidence type="ECO:0000259" key="12">
    <source>
        <dbReference type="Pfam" id="PF12161"/>
    </source>
</evidence>
<evidence type="ECO:0000256" key="3">
    <source>
        <dbReference type="ARBA" id="ARBA00011900"/>
    </source>
</evidence>
<dbReference type="Pfam" id="PF12161">
    <property type="entry name" value="HsdM_N"/>
    <property type="match status" value="1"/>
</dbReference>
<dbReference type="Proteomes" id="UP001200145">
    <property type="component" value="Unassembled WGS sequence"/>
</dbReference>
<evidence type="ECO:0000256" key="2">
    <source>
        <dbReference type="ARBA" id="ARBA00010923"/>
    </source>
</evidence>
<evidence type="ECO:0000256" key="8">
    <source>
        <dbReference type="ARBA" id="ARBA00023125"/>
    </source>
</evidence>
<keyword evidence="14" id="KW-1185">Reference proteome</keyword>
<sequence length="742" mass="84928">MSEDQKKLLEQQLWNIANTLRGKMDADEFRDYILGFIFYKYLAERMELYANTILKQDKIKYREIKEKSKEGKEYIEAIKEEALEKLGYFLKPSELFSEIAKRGNGSGDKESGSKFILEDLQKILNNIQLSTMGTASEEDFDHLFEDIDLNSTKLGKSPDARNEVIAKVLAHLDKIDFKLEQTELDVLGDAYEYLIGQFASGAGKKAGEFYTPQEVSKVLAKIVTTGKTKLKSVYDPTCGSGSLLLRVAKEVKDVGTFYGQELNRTTYNLARMNMIMHGVHYRKFDIKQEDTLEHPQHLGKQFEAIVANPPFSAKWSANALFSTDDRFSQYGRLAPSSKADFAFVQHMIHHLSENGTMAIVLPHGALFRSGAEQHIRKYIIENKNYLDAVIGLPANIFYGTNIPTCILVFKKCREEPGDVLFIDASKGFEKIKTQNALRDIDINKIIHTYKNRSDEENYSRKVKLAEIANNDYNLNIPRYIDNYESDDSLDINLVCDIMIRARDSFNNNEQALKSICNALKIPFPPFNNLSLLRAYKKSVSQNIFSQKVRFLDIENKPYPDWEWKFGNEIFESLSNKSHNSELPILAITQEYGAVPRDLIDYQISVSDKSVEGYKVVEKGDFIISLRSFQGGIEYSNYTGICSPAYIILRPIVPVDKIFFKHFFKSSFYIRELGKKLEGIRDGKMISFKYFSEIKLPIPCMEEQQQIAKLFTAIDNKISSISIQIDNINEWESGLLGNFITKQ</sequence>
<dbReference type="PRINTS" id="PR00507">
    <property type="entry name" value="N12N6MTFRASE"/>
</dbReference>
<protein>
    <recommendedName>
        <fullName evidence="3">site-specific DNA-methyltransferase (adenine-specific)</fullName>
        <ecNumber evidence="3">2.1.1.72</ecNumber>
    </recommendedName>
</protein>
<keyword evidence="5 13" id="KW-0808">Transferase</keyword>
<evidence type="ECO:0000256" key="5">
    <source>
        <dbReference type="ARBA" id="ARBA00022679"/>
    </source>
</evidence>
<dbReference type="NCBIfam" id="TIGR00497">
    <property type="entry name" value="hsdM"/>
    <property type="match status" value="1"/>
</dbReference>
<evidence type="ECO:0000256" key="4">
    <source>
        <dbReference type="ARBA" id="ARBA00022603"/>
    </source>
</evidence>
<accession>A0ABS9BIJ7</accession>
<comment type="similarity">
    <text evidence="2">Belongs to the type-I restriction system S methylase family.</text>
</comment>
<dbReference type="PANTHER" id="PTHR42933:SF1">
    <property type="entry name" value="SITE-SPECIFIC DNA-METHYLTRANSFERASE (ADENINE-SPECIFIC)"/>
    <property type="match status" value="1"/>
</dbReference>
<dbReference type="Gene3D" id="1.10.287.1120">
    <property type="entry name" value="Bipartite methylase S protein"/>
    <property type="match status" value="1"/>
</dbReference>
<dbReference type="InterPro" id="IPR044946">
    <property type="entry name" value="Restrct_endonuc_typeI_TRD_sf"/>
</dbReference>
<keyword evidence="6" id="KW-0949">S-adenosyl-L-methionine</keyword>
<evidence type="ECO:0000259" key="11">
    <source>
        <dbReference type="Pfam" id="PF02384"/>
    </source>
</evidence>
<comment type="similarity">
    <text evidence="1">Belongs to the N(4)/N(6)-methyltransferase family.</text>
</comment>
<dbReference type="Pfam" id="PF01420">
    <property type="entry name" value="Methylase_S"/>
    <property type="match status" value="1"/>
</dbReference>
<evidence type="ECO:0000259" key="10">
    <source>
        <dbReference type="Pfam" id="PF01420"/>
    </source>
</evidence>
<keyword evidence="4 13" id="KW-0489">Methyltransferase</keyword>
<gene>
    <name evidence="13" type="ORF">L0U88_12240</name>
</gene>
<evidence type="ECO:0000256" key="9">
    <source>
        <dbReference type="ARBA" id="ARBA00047942"/>
    </source>
</evidence>
<dbReference type="InterPro" id="IPR022749">
    <property type="entry name" value="D12N6_MeTrfase_N"/>
</dbReference>
<dbReference type="InterPro" id="IPR004546">
    <property type="entry name" value="Restrct_endonuc_T1M"/>
</dbReference>
<dbReference type="PANTHER" id="PTHR42933">
    <property type="entry name" value="SLR6095 PROTEIN"/>
    <property type="match status" value="1"/>
</dbReference>
<dbReference type="Pfam" id="PF02384">
    <property type="entry name" value="N6_Mtase"/>
    <property type="match status" value="1"/>
</dbReference>
<evidence type="ECO:0000256" key="1">
    <source>
        <dbReference type="ARBA" id="ARBA00006594"/>
    </source>
</evidence>
<dbReference type="Gene3D" id="3.40.50.150">
    <property type="entry name" value="Vaccinia Virus protein VP39"/>
    <property type="match status" value="1"/>
</dbReference>
<dbReference type="PROSITE" id="PS00092">
    <property type="entry name" value="N6_MTASE"/>
    <property type="match status" value="1"/>
</dbReference>
<reference evidence="13 14" key="1">
    <citation type="submission" date="2022-01" db="EMBL/GenBank/DDBJ databases">
        <title>Flavihumibacter sp. nov., isolated from sediment of a river.</title>
        <authorList>
            <person name="Liu H."/>
        </authorList>
    </citation>
    <scope>NUCLEOTIDE SEQUENCE [LARGE SCALE GENOMIC DNA]</scope>
    <source>
        <strain evidence="13 14">RY-1</strain>
    </source>
</reference>
<dbReference type="Gene3D" id="1.20.1260.30">
    <property type="match status" value="1"/>
</dbReference>
<organism evidence="13 14">
    <name type="scientific">Flavihumibacter fluminis</name>
    <dbReference type="NCBI Taxonomy" id="2909236"/>
    <lineage>
        <taxon>Bacteria</taxon>
        <taxon>Pseudomonadati</taxon>
        <taxon>Bacteroidota</taxon>
        <taxon>Chitinophagia</taxon>
        <taxon>Chitinophagales</taxon>
        <taxon>Chitinophagaceae</taxon>
        <taxon>Flavihumibacter</taxon>
    </lineage>
</organism>
<feature type="domain" description="N6 adenine-specific DNA methyltransferase N-terminal" evidence="12">
    <location>
        <begin position="9"/>
        <end position="171"/>
    </location>
</feature>
<feature type="domain" description="DNA methylase adenine-specific" evidence="11">
    <location>
        <begin position="184"/>
        <end position="486"/>
    </location>
</feature>
<dbReference type="Gene3D" id="3.90.220.20">
    <property type="entry name" value="DNA methylase specificity domains"/>
    <property type="match status" value="1"/>
</dbReference>
<dbReference type="InterPro" id="IPR000055">
    <property type="entry name" value="Restrct_endonuc_typeI_TRD"/>
</dbReference>
<dbReference type="EC" id="2.1.1.72" evidence="3"/>
<comment type="caution">
    <text evidence="13">The sequence shown here is derived from an EMBL/GenBank/DDBJ whole genome shotgun (WGS) entry which is preliminary data.</text>
</comment>
<dbReference type="InterPro" id="IPR002052">
    <property type="entry name" value="DNA_methylase_N6_adenine_CS"/>
</dbReference>
<comment type="catalytic activity">
    <reaction evidence="9">
        <text>a 2'-deoxyadenosine in DNA + S-adenosyl-L-methionine = an N(6)-methyl-2'-deoxyadenosine in DNA + S-adenosyl-L-homocysteine + H(+)</text>
        <dbReference type="Rhea" id="RHEA:15197"/>
        <dbReference type="Rhea" id="RHEA-COMP:12418"/>
        <dbReference type="Rhea" id="RHEA-COMP:12419"/>
        <dbReference type="ChEBI" id="CHEBI:15378"/>
        <dbReference type="ChEBI" id="CHEBI:57856"/>
        <dbReference type="ChEBI" id="CHEBI:59789"/>
        <dbReference type="ChEBI" id="CHEBI:90615"/>
        <dbReference type="ChEBI" id="CHEBI:90616"/>
        <dbReference type="EC" id="2.1.1.72"/>
    </reaction>
</comment>
<proteinExistence type="inferred from homology"/>
<evidence type="ECO:0000313" key="13">
    <source>
        <dbReference type="EMBL" id="MCF1715397.1"/>
    </source>
</evidence>
<keyword evidence="7" id="KW-0680">Restriction system</keyword>
<feature type="domain" description="Type I restriction modification DNA specificity" evidence="10">
    <location>
        <begin position="569"/>
        <end position="723"/>
    </location>
</feature>
<dbReference type="SUPFAM" id="SSF116734">
    <property type="entry name" value="DNA methylase specificity domain"/>
    <property type="match status" value="1"/>
</dbReference>
<dbReference type="GO" id="GO:0009007">
    <property type="term" value="F:site-specific DNA-methyltransferase (adenine-specific) activity"/>
    <property type="evidence" value="ECO:0007669"/>
    <property type="project" value="UniProtKB-EC"/>
</dbReference>
<evidence type="ECO:0000313" key="14">
    <source>
        <dbReference type="Proteomes" id="UP001200145"/>
    </source>
</evidence>
<evidence type="ECO:0000256" key="6">
    <source>
        <dbReference type="ARBA" id="ARBA00022691"/>
    </source>
</evidence>
<dbReference type="SUPFAM" id="SSF53335">
    <property type="entry name" value="S-adenosyl-L-methionine-dependent methyltransferases"/>
    <property type="match status" value="1"/>
</dbReference>
<name>A0ABS9BIJ7_9BACT</name>
<dbReference type="EMBL" id="JAKEVY010000003">
    <property type="protein sequence ID" value="MCF1715397.1"/>
    <property type="molecule type" value="Genomic_DNA"/>
</dbReference>